<accession>A0A7J4JJZ6</accession>
<organism evidence="1 3">
    <name type="scientific">Candidatus Iainarchaeum sp</name>
    <dbReference type="NCBI Taxonomy" id="3101447"/>
    <lineage>
        <taxon>Archaea</taxon>
        <taxon>Candidatus Iainarchaeota</taxon>
        <taxon>Candidatus Iainarchaeia</taxon>
        <taxon>Candidatus Iainarchaeales</taxon>
        <taxon>Candidatus Iainarchaeaceae</taxon>
        <taxon>Candidatus Iainarchaeum</taxon>
    </lineage>
</organism>
<evidence type="ECO:0000313" key="1">
    <source>
        <dbReference type="EMBL" id="HIH16665.1"/>
    </source>
</evidence>
<evidence type="ECO:0000313" key="2">
    <source>
        <dbReference type="EMBL" id="MBS3063573.1"/>
    </source>
</evidence>
<reference evidence="3" key="1">
    <citation type="journal article" date="2020" name="bioRxiv">
        <title>A rank-normalized archaeal taxonomy based on genome phylogeny resolves widespread incomplete and uneven classifications.</title>
        <authorList>
            <person name="Rinke C."/>
            <person name="Chuvochina M."/>
            <person name="Mussig A.J."/>
            <person name="Chaumeil P.-A."/>
            <person name="Waite D.W."/>
            <person name="Whitman W.B."/>
            <person name="Parks D.H."/>
            <person name="Hugenholtz P."/>
        </authorList>
    </citation>
    <scope>NUCLEOTIDE SEQUENCE [LARGE SCALE GENOMIC DNA]</scope>
</reference>
<reference evidence="2" key="3">
    <citation type="submission" date="2021-05" db="EMBL/GenBank/DDBJ databases">
        <title>Protein family content uncovers lineage relationships and bacterial pathway maintenance mechanisms in DPANN archaea.</title>
        <authorList>
            <person name="Castelle C.J."/>
            <person name="Meheust R."/>
            <person name="Jaffe A.L."/>
            <person name="Seitz K."/>
            <person name="Gong X."/>
            <person name="Baker B.J."/>
            <person name="Banfield J.F."/>
        </authorList>
    </citation>
    <scope>NUCLEOTIDE SEQUENCE</scope>
    <source>
        <strain evidence="2">RIFCSPLOWO2_01_FULL_58_19</strain>
    </source>
</reference>
<dbReference type="AlphaFoldDB" id="A0A7J4JJZ6"/>
<sequence>MPFVKDPQADKEIARLVQAVGKGLLQRVPGAVSVILAGGYGRGEGGWTRENGKILPLNDFDLYVVTNARVSEPELNHIANALVSELGLPSHGVPFYFFDREKYANTFYLDVKTLSEADLPRVLPLVRYYDLREASTVIAGVNLLDHLPSFSARALPLAEGFRLLLNRMAMLAEYFSIEFFERPPTPNEKRGLLLLGSKAFLGASEALLLLKGAYASTHAARAKAFAASYAKEFPGLAKKLPDLPKRVNQVVAFKDNTDFTQKLDAPAFFFEARDCILQATLCFTNQWLGLSMSSPEQLSDAIARRVQAPYFEPYLSAACRHRLGFTLPASLLLPFARFYLNCLFFLRLLRFHGVFHPRVLLNSATPDLVLFSALPLLLSCIQAEGGLDLRQLSLARKKISQVCPLPAGHGSAREDWLEADKAFCDAYVLYFFQKLV</sequence>
<proteinExistence type="predicted"/>
<dbReference type="Proteomes" id="UP000678237">
    <property type="component" value="Unassembled WGS sequence"/>
</dbReference>
<dbReference type="EMBL" id="DUGH01000111">
    <property type="protein sequence ID" value="HIH16665.1"/>
    <property type="molecule type" value="Genomic_DNA"/>
</dbReference>
<reference evidence="2" key="2">
    <citation type="submission" date="2021-03" db="EMBL/GenBank/DDBJ databases">
        <authorList>
            <person name="Jaffe A."/>
        </authorList>
    </citation>
    <scope>NUCLEOTIDE SEQUENCE</scope>
    <source>
        <strain evidence="2">RIFCSPLOWO2_01_FULL_58_19</strain>
    </source>
</reference>
<evidence type="ECO:0000313" key="3">
    <source>
        <dbReference type="Proteomes" id="UP000564964"/>
    </source>
</evidence>
<gene>
    <name evidence="1" type="ORF">HA252_04640</name>
    <name evidence="2" type="ORF">J4203_06960</name>
</gene>
<protein>
    <recommendedName>
        <fullName evidence="4">Nucleotidyltransferase domain-containing protein</fullName>
    </recommendedName>
</protein>
<name>A0A7J4JJZ6_9ARCH</name>
<dbReference type="Proteomes" id="UP000564964">
    <property type="component" value="Unassembled WGS sequence"/>
</dbReference>
<comment type="caution">
    <text evidence="1">The sequence shown here is derived from an EMBL/GenBank/DDBJ whole genome shotgun (WGS) entry which is preliminary data.</text>
</comment>
<evidence type="ECO:0008006" key="4">
    <source>
        <dbReference type="Google" id="ProtNLM"/>
    </source>
</evidence>
<dbReference type="EMBL" id="JAGVWE010000006">
    <property type="protein sequence ID" value="MBS3063573.1"/>
    <property type="molecule type" value="Genomic_DNA"/>
</dbReference>